<dbReference type="Proteomes" id="UP001596303">
    <property type="component" value="Unassembled WGS sequence"/>
</dbReference>
<feature type="compositionally biased region" description="Gly residues" evidence="1">
    <location>
        <begin position="655"/>
        <end position="664"/>
    </location>
</feature>
<keyword evidence="4" id="KW-1185">Reference proteome</keyword>
<evidence type="ECO:0000259" key="2">
    <source>
        <dbReference type="Pfam" id="PF05170"/>
    </source>
</evidence>
<dbReference type="InterPro" id="IPR007844">
    <property type="entry name" value="AsmA"/>
</dbReference>
<feature type="region of interest" description="Disordered" evidence="1">
    <location>
        <begin position="405"/>
        <end position="424"/>
    </location>
</feature>
<protein>
    <submittedName>
        <fullName evidence="3">AsmA family protein</fullName>
    </submittedName>
</protein>
<evidence type="ECO:0000256" key="1">
    <source>
        <dbReference type="SAM" id="MobiDB-lite"/>
    </source>
</evidence>
<feature type="domain" description="AsmA" evidence="2">
    <location>
        <begin position="2"/>
        <end position="309"/>
    </location>
</feature>
<dbReference type="RefSeq" id="WP_377379336.1">
    <property type="nucleotide sequence ID" value="NZ_JBHSSW010000014.1"/>
</dbReference>
<organism evidence="3 4">
    <name type="scientific">Ponticaulis profundi</name>
    <dbReference type="NCBI Taxonomy" id="2665222"/>
    <lineage>
        <taxon>Bacteria</taxon>
        <taxon>Pseudomonadati</taxon>
        <taxon>Pseudomonadota</taxon>
        <taxon>Alphaproteobacteria</taxon>
        <taxon>Hyphomonadales</taxon>
        <taxon>Hyphomonadaceae</taxon>
        <taxon>Ponticaulis</taxon>
    </lineage>
</organism>
<dbReference type="PANTHER" id="PTHR30441:SF8">
    <property type="entry name" value="DUF748 DOMAIN-CONTAINING PROTEIN"/>
    <property type="match status" value="1"/>
</dbReference>
<accession>A0ABW1SC27</accession>
<gene>
    <name evidence="3" type="ORF">ACFQDM_11945</name>
</gene>
<name>A0ABW1SC27_9PROT</name>
<feature type="compositionally biased region" description="Polar residues" evidence="1">
    <location>
        <begin position="127"/>
        <end position="136"/>
    </location>
</feature>
<feature type="region of interest" description="Disordered" evidence="1">
    <location>
        <begin position="127"/>
        <end position="152"/>
    </location>
</feature>
<reference evidence="4" key="1">
    <citation type="journal article" date="2019" name="Int. J. Syst. Evol. Microbiol.">
        <title>The Global Catalogue of Microorganisms (GCM) 10K type strain sequencing project: providing services to taxonomists for standard genome sequencing and annotation.</title>
        <authorList>
            <consortium name="The Broad Institute Genomics Platform"/>
            <consortium name="The Broad Institute Genome Sequencing Center for Infectious Disease"/>
            <person name="Wu L."/>
            <person name="Ma J."/>
        </authorList>
    </citation>
    <scope>NUCLEOTIDE SEQUENCE [LARGE SCALE GENOMIC DNA]</scope>
    <source>
        <strain evidence="4">CGMCC-1.15741</strain>
    </source>
</reference>
<comment type="caution">
    <text evidence="3">The sequence shown here is derived from an EMBL/GenBank/DDBJ whole genome shotgun (WGS) entry which is preliminary data.</text>
</comment>
<dbReference type="PANTHER" id="PTHR30441">
    <property type="entry name" value="DUF748 DOMAIN-CONTAINING PROTEIN"/>
    <property type="match status" value="1"/>
</dbReference>
<feature type="region of interest" description="Disordered" evidence="1">
    <location>
        <begin position="655"/>
        <end position="702"/>
    </location>
</feature>
<proteinExistence type="predicted"/>
<dbReference type="InterPro" id="IPR052894">
    <property type="entry name" value="AsmA-related"/>
</dbReference>
<dbReference type="Pfam" id="PF05170">
    <property type="entry name" value="AsmA"/>
    <property type="match status" value="1"/>
</dbReference>
<evidence type="ECO:0000313" key="3">
    <source>
        <dbReference type="EMBL" id="MFC6198798.1"/>
    </source>
</evidence>
<sequence>MRKIILLLVGVLVIALIGLAALPFLIPASTYKNVIEARLEDALGREVTFESDPQIKFFPQLGVSLEGVRIENADGFSEPYFAKADKLDVAVKLIPLFSKRVEIAAADFQGAEILLEELANGENNWTFTSAEPNTDDANGPGNEAGPDSGSDFEAIIPKASLSNSRIKYSNDAEGVVYDISEINMEASLTGMDAPASLNGSLALNGETIRIRADISSLRSVMESMPFETDVRLDSDYGQISFDGGVEIAQSIQPTGNLSISTNKLSDLANIFEIQLPASSGNAFKALSADLSLSSEGDLTRMIINELTFDDITATGSIGVDLSTTTPYLDLDLTIPELIVTPYLAEGTEGNDASDPTDGWSEEPIDLSALRAINADLNLEIGRLANDRAEILDVVFTGKLENGKLTGRLQSSAPEGGRSGTPKALNPLYSGSLVSDLTLQSRENGQNYLVFDAEGSGIAAAALVKFFTGQDVLQGVASIDANAKSYGRSMDDIVGNLSGSYAAGIDDGAILGINLPQLLRSAQEALTTGKLPAALSPGEKTDFTSLTLEGDLNSGVAEITLFELLNPLLRADATGTVNLHDQTLDIRILPKALPKAAEDGSGAVKGFGIPLRVSGSWSNIKGGLDTEYLGQLAAEQAQDRIKDELSKRLGGDTGGLIDGIFGGGNNPRPQSPSPENEDDSAERQTEEDPAEQILRGIFGGRDN</sequence>
<evidence type="ECO:0000313" key="4">
    <source>
        <dbReference type="Proteomes" id="UP001596303"/>
    </source>
</evidence>
<dbReference type="EMBL" id="JBHSSW010000014">
    <property type="protein sequence ID" value="MFC6198798.1"/>
    <property type="molecule type" value="Genomic_DNA"/>
</dbReference>